<dbReference type="Pfam" id="PF14552">
    <property type="entry name" value="Tautomerase_2"/>
    <property type="match status" value="1"/>
</dbReference>
<proteinExistence type="predicted"/>
<dbReference type="PANTHER" id="PTHR38460">
    <property type="entry name" value="TAUTOMERASE YOLI-RELATED"/>
    <property type="match status" value="1"/>
</dbReference>
<keyword evidence="2" id="KW-1185">Reference proteome</keyword>
<evidence type="ECO:0000313" key="1">
    <source>
        <dbReference type="EMBL" id="SFK02941.1"/>
    </source>
</evidence>
<dbReference type="AlphaFoldDB" id="A0A1I3W8Z8"/>
<dbReference type="Gene3D" id="3.30.429.10">
    <property type="entry name" value="Macrophage Migration Inhibitory Factor"/>
    <property type="match status" value="1"/>
</dbReference>
<accession>A0A1I3W8Z8</accession>
<gene>
    <name evidence="1" type="ORF">SAMN05421835_112132</name>
</gene>
<organism evidence="1 2">
    <name type="scientific">Amycolatopsis sacchari</name>
    <dbReference type="NCBI Taxonomy" id="115433"/>
    <lineage>
        <taxon>Bacteria</taxon>
        <taxon>Bacillati</taxon>
        <taxon>Actinomycetota</taxon>
        <taxon>Actinomycetes</taxon>
        <taxon>Pseudonocardiales</taxon>
        <taxon>Pseudonocardiaceae</taxon>
        <taxon>Amycolatopsis</taxon>
    </lineage>
</organism>
<dbReference type="SUPFAM" id="SSF55331">
    <property type="entry name" value="Tautomerase/MIF"/>
    <property type="match status" value="1"/>
</dbReference>
<dbReference type="InterPro" id="IPR037479">
    <property type="entry name" value="Tauto_MSAD"/>
</dbReference>
<dbReference type="OrthoDB" id="9804765at2"/>
<reference evidence="1 2" key="1">
    <citation type="submission" date="2016-10" db="EMBL/GenBank/DDBJ databases">
        <authorList>
            <person name="de Groot N.N."/>
        </authorList>
    </citation>
    <scope>NUCLEOTIDE SEQUENCE [LARGE SCALE GENOMIC DNA]</scope>
    <source>
        <strain evidence="1 2">DSM 44468</strain>
    </source>
</reference>
<dbReference type="InterPro" id="IPR014347">
    <property type="entry name" value="Tautomerase/MIF_sf"/>
</dbReference>
<dbReference type="EMBL" id="FORP01000012">
    <property type="protein sequence ID" value="SFK02941.1"/>
    <property type="molecule type" value="Genomic_DNA"/>
</dbReference>
<dbReference type="STRING" id="115433.SAMN05421835_112132"/>
<sequence length="127" mass="14340">MPLVRIDASSVHDDETLAAFGDVVHQALVDALGIPQDDFFQVITRHEPHELRYDPGYLGVSRDDGIVFVGITMRAGRLYEQKKALYARIAELAEERTSVEPRNVFVTITENQQVDWPFGEGVAQYLH</sequence>
<evidence type="ECO:0000313" key="2">
    <source>
        <dbReference type="Proteomes" id="UP000199025"/>
    </source>
</evidence>
<dbReference type="Proteomes" id="UP000199025">
    <property type="component" value="Unassembled WGS sequence"/>
</dbReference>
<dbReference type="PANTHER" id="PTHR38460:SF1">
    <property type="entry name" value="TAUTOMERASE YOLI-RELATED"/>
    <property type="match status" value="1"/>
</dbReference>
<name>A0A1I3W8Z8_9PSEU</name>
<protein>
    <submittedName>
        <fullName evidence="1">Tautomerase enzyme</fullName>
    </submittedName>
</protein>
<dbReference type="RefSeq" id="WP_091510359.1">
    <property type="nucleotide sequence ID" value="NZ_FORP01000012.1"/>
</dbReference>